<name>A0A6G9XN57_NOCBR</name>
<dbReference type="Pfam" id="PF10686">
    <property type="entry name" value="YAcAr"/>
    <property type="match status" value="1"/>
</dbReference>
<reference evidence="2 3" key="1">
    <citation type="journal article" date="2019" name="ACS Chem. Biol.">
        <title>Identification and Mobilization of a Cryptic Antibiotic Biosynthesis Gene Locus from a Human-Pathogenic Nocardia Isolate.</title>
        <authorList>
            <person name="Herisse M."/>
            <person name="Ishida K."/>
            <person name="Porter J.L."/>
            <person name="Howden B."/>
            <person name="Hertweck C."/>
            <person name="Stinear T.P."/>
            <person name="Pidot S.J."/>
        </authorList>
    </citation>
    <scope>NUCLEOTIDE SEQUENCE [LARGE SCALE GENOMIC DNA]</scope>
    <source>
        <strain evidence="2 3">AUSMDU00024985</strain>
    </source>
</reference>
<dbReference type="Proteomes" id="UP000501705">
    <property type="component" value="Chromosome"/>
</dbReference>
<protein>
    <submittedName>
        <fullName evidence="2">DUF2493 domain-containing protein</fullName>
    </submittedName>
</protein>
<dbReference type="AlphaFoldDB" id="A0A6G9XN57"/>
<evidence type="ECO:0000259" key="1">
    <source>
        <dbReference type="Pfam" id="PF10686"/>
    </source>
</evidence>
<accession>A0A6G9XN57</accession>
<dbReference type="EMBL" id="CP046171">
    <property type="protein sequence ID" value="QIS02344.1"/>
    <property type="molecule type" value="Genomic_DNA"/>
</dbReference>
<evidence type="ECO:0000313" key="2">
    <source>
        <dbReference type="EMBL" id="QIS02344.1"/>
    </source>
</evidence>
<dbReference type="InterPro" id="IPR019627">
    <property type="entry name" value="YAcAr"/>
</dbReference>
<evidence type="ECO:0000313" key="3">
    <source>
        <dbReference type="Proteomes" id="UP000501705"/>
    </source>
</evidence>
<proteinExistence type="predicted"/>
<organism evidence="2 3">
    <name type="scientific">Nocardia brasiliensis</name>
    <dbReference type="NCBI Taxonomy" id="37326"/>
    <lineage>
        <taxon>Bacteria</taxon>
        <taxon>Bacillati</taxon>
        <taxon>Actinomycetota</taxon>
        <taxon>Actinomycetes</taxon>
        <taxon>Mycobacteriales</taxon>
        <taxon>Nocardiaceae</taxon>
        <taxon>Nocardia</taxon>
    </lineage>
</organism>
<feature type="domain" description="YspA cpYpsA-related SLOG" evidence="1">
    <location>
        <begin position="8"/>
        <end position="69"/>
    </location>
</feature>
<sequence length="132" mass="14775">MDEPKRFRVLVTGSRTWTDHSAIQYALAPFRSRDAVLVHGNARGADRIAAGIWHAWGEHDEPHPADWEREGRAAGLRRNQRMVDAGADVCLAFIQDNSCGASHTADRAQAAGIPTMRHRRTTITRAPIQRER</sequence>
<dbReference type="RefSeq" id="WP_167461443.1">
    <property type="nucleotide sequence ID" value="NZ_CP046171.1"/>
</dbReference>
<gene>
    <name evidence="2" type="ORF">F5X71_08415</name>
</gene>